<feature type="compositionally biased region" description="Basic and acidic residues" evidence="2">
    <location>
        <begin position="209"/>
        <end position="226"/>
    </location>
</feature>
<keyword evidence="1" id="KW-0862">Zinc</keyword>
<dbReference type="GO" id="GO:0008270">
    <property type="term" value="F:zinc ion binding"/>
    <property type="evidence" value="ECO:0007669"/>
    <property type="project" value="UniProtKB-KW"/>
</dbReference>
<sequence length="721" mass="81039">MYMDNKERIGSDKSKVECFNCHKRGHFTKECRALRNQDSGNREPIKRTVPKKVQPILLSWLIHQQVHILLQTMRPKVNIARPKAVLNAVQGNQVNAVKASAYWVWRTKHKVLDYVSKNNGASITLKKFDYVDIQGRSKHITRNISYLIFNKEIDEGFVAFGGTKACDIVGKASVKTVPDNDYILLTLWTQDLLFSSSLKDSLAAGFKPSGEEEKKDAKDPGDEDNLRKMHKGINAAGLILLLLIRIEQYFFITDYSLWEVILNGDLPLPTRIVDGVVQIIAPTTAEQRLAKKNKLKARGTLLMALLDKHQLKFNIHKDAKSFMEAIEKRLGDINLKFLRSLPSEWKTHTLIYRNTTYLEEQTLDDLFNNLKIYEAEVKGSSPSSQNTQNIAFVSSNNTNSLNESVTAALSIFAASSKATISTLLNIDSLSDAVFYPFFASQSNSPQLENEDLKQMNPDNLEEIDLKWQMTMLTMRAMRFLKRTRKNLGANGIDTISHESDNTMPKSPENDRYKTCEGYHAVPPPYTRALMPPKPDLVFTDDSNASETLNHLIKDCDYYEKKMAQKPVLNSAMRVNHQNLVRMTHPYSNRNVVPTTVLTRSRLVSLNAARPVPNVVPHSNVKCPRPVKHVVNKAHSLTRRVPRVMLKKPQQSGCGNQNGNPQQALKDKGVIDSGCSRHMTGNISFLSNIKETNGGYVAFGGNPKGGGLTCLFAKATLDESNL</sequence>
<evidence type="ECO:0000256" key="2">
    <source>
        <dbReference type="SAM" id="MobiDB-lite"/>
    </source>
</evidence>
<keyword evidence="1" id="KW-0863">Zinc-finger</keyword>
<evidence type="ECO:0000259" key="3">
    <source>
        <dbReference type="PROSITE" id="PS50158"/>
    </source>
</evidence>
<dbReference type="PROSITE" id="PS50158">
    <property type="entry name" value="ZF_CCHC"/>
    <property type="match status" value="1"/>
</dbReference>
<keyword evidence="1" id="KW-0479">Metal-binding</keyword>
<gene>
    <name evidence="4" type="ORF">Tci_430024</name>
</gene>
<feature type="domain" description="CCHC-type" evidence="3">
    <location>
        <begin position="18"/>
        <end position="32"/>
    </location>
</feature>
<evidence type="ECO:0000256" key="1">
    <source>
        <dbReference type="PROSITE-ProRule" id="PRU00047"/>
    </source>
</evidence>
<dbReference type="AlphaFoldDB" id="A0A699HTR6"/>
<feature type="region of interest" description="Disordered" evidence="2">
    <location>
        <begin position="205"/>
        <end position="226"/>
    </location>
</feature>
<dbReference type="SUPFAM" id="SSF57756">
    <property type="entry name" value="Retrovirus zinc finger-like domains"/>
    <property type="match status" value="1"/>
</dbReference>
<reference evidence="4" key="1">
    <citation type="journal article" date="2019" name="Sci. Rep.">
        <title>Draft genome of Tanacetum cinerariifolium, the natural source of mosquito coil.</title>
        <authorList>
            <person name="Yamashiro T."/>
            <person name="Shiraishi A."/>
            <person name="Satake H."/>
            <person name="Nakayama K."/>
        </authorList>
    </citation>
    <scope>NUCLEOTIDE SEQUENCE</scope>
</reference>
<dbReference type="InterPro" id="IPR036875">
    <property type="entry name" value="Znf_CCHC_sf"/>
</dbReference>
<proteinExistence type="predicted"/>
<dbReference type="GO" id="GO:0003676">
    <property type="term" value="F:nucleic acid binding"/>
    <property type="evidence" value="ECO:0007669"/>
    <property type="project" value="InterPro"/>
</dbReference>
<evidence type="ECO:0000313" key="4">
    <source>
        <dbReference type="EMBL" id="GEY58050.1"/>
    </source>
</evidence>
<comment type="caution">
    <text evidence="4">The sequence shown here is derived from an EMBL/GenBank/DDBJ whole genome shotgun (WGS) entry which is preliminary data.</text>
</comment>
<feature type="region of interest" description="Disordered" evidence="2">
    <location>
        <begin position="491"/>
        <end position="511"/>
    </location>
</feature>
<name>A0A699HTR6_TANCI</name>
<protein>
    <recommendedName>
        <fullName evidence="3">CCHC-type domain-containing protein</fullName>
    </recommendedName>
</protein>
<dbReference type="EMBL" id="BKCJ010190702">
    <property type="protein sequence ID" value="GEY58050.1"/>
    <property type="molecule type" value="Genomic_DNA"/>
</dbReference>
<organism evidence="4">
    <name type="scientific">Tanacetum cinerariifolium</name>
    <name type="common">Dalmatian daisy</name>
    <name type="synonym">Chrysanthemum cinerariifolium</name>
    <dbReference type="NCBI Taxonomy" id="118510"/>
    <lineage>
        <taxon>Eukaryota</taxon>
        <taxon>Viridiplantae</taxon>
        <taxon>Streptophyta</taxon>
        <taxon>Embryophyta</taxon>
        <taxon>Tracheophyta</taxon>
        <taxon>Spermatophyta</taxon>
        <taxon>Magnoliopsida</taxon>
        <taxon>eudicotyledons</taxon>
        <taxon>Gunneridae</taxon>
        <taxon>Pentapetalae</taxon>
        <taxon>asterids</taxon>
        <taxon>campanulids</taxon>
        <taxon>Asterales</taxon>
        <taxon>Asteraceae</taxon>
        <taxon>Asteroideae</taxon>
        <taxon>Anthemideae</taxon>
        <taxon>Anthemidinae</taxon>
        <taxon>Tanacetum</taxon>
    </lineage>
</organism>
<accession>A0A699HTR6</accession>
<dbReference type="InterPro" id="IPR001878">
    <property type="entry name" value="Znf_CCHC"/>
</dbReference>
<dbReference type="Gene3D" id="4.10.60.10">
    <property type="entry name" value="Zinc finger, CCHC-type"/>
    <property type="match status" value="1"/>
</dbReference>